<reference evidence="8 9" key="1">
    <citation type="submission" date="2014-04" db="EMBL/GenBank/DDBJ databases">
        <authorList>
            <consortium name="DOE Joint Genome Institute"/>
            <person name="Kuo A."/>
            <person name="Kohler A."/>
            <person name="Costa M.D."/>
            <person name="Nagy L.G."/>
            <person name="Floudas D."/>
            <person name="Copeland A."/>
            <person name="Barry K.W."/>
            <person name="Cichocki N."/>
            <person name="Veneault-Fourrey C."/>
            <person name="LaButti K."/>
            <person name="Lindquist E.A."/>
            <person name="Lipzen A."/>
            <person name="Lundell T."/>
            <person name="Morin E."/>
            <person name="Murat C."/>
            <person name="Sun H."/>
            <person name="Tunlid A."/>
            <person name="Henrissat B."/>
            <person name="Grigoriev I.V."/>
            <person name="Hibbett D.S."/>
            <person name="Martin F."/>
            <person name="Nordberg H.P."/>
            <person name="Cantor M.N."/>
            <person name="Hua S.X."/>
        </authorList>
    </citation>
    <scope>NUCLEOTIDE SEQUENCE [LARGE SCALE GENOMIC DNA]</scope>
    <source>
        <strain evidence="8 9">Marx 270</strain>
    </source>
</reference>
<dbReference type="PROSITE" id="PS50059">
    <property type="entry name" value="FKBP_PPIASE"/>
    <property type="match status" value="1"/>
</dbReference>
<evidence type="ECO:0000256" key="3">
    <source>
        <dbReference type="ARBA" id="ARBA00023110"/>
    </source>
</evidence>
<gene>
    <name evidence="8" type="ORF">M404DRAFT_995976</name>
</gene>
<evidence type="ECO:0000256" key="2">
    <source>
        <dbReference type="ARBA" id="ARBA00013194"/>
    </source>
</evidence>
<keyword evidence="9" id="KW-1185">Reference proteome</keyword>
<dbReference type="STRING" id="870435.A0A0C3PMF3"/>
<dbReference type="GO" id="GO:0003755">
    <property type="term" value="F:peptidyl-prolyl cis-trans isomerase activity"/>
    <property type="evidence" value="ECO:0007669"/>
    <property type="project" value="UniProtKB-KW"/>
</dbReference>
<dbReference type="Pfam" id="PF00254">
    <property type="entry name" value="FKBP_C"/>
    <property type="match status" value="1"/>
</dbReference>
<dbReference type="Proteomes" id="UP000054217">
    <property type="component" value="Unassembled WGS sequence"/>
</dbReference>
<name>A0A0C3PMF3_PISTI</name>
<keyword evidence="4 5" id="KW-0413">Isomerase</keyword>
<dbReference type="PANTHER" id="PTHR45779">
    <property type="entry name" value="PEPTIDYLPROLYL ISOMERASE"/>
    <property type="match status" value="1"/>
</dbReference>
<reference evidence="9" key="2">
    <citation type="submission" date="2015-01" db="EMBL/GenBank/DDBJ databases">
        <title>Evolutionary Origins and Diversification of the Mycorrhizal Mutualists.</title>
        <authorList>
            <consortium name="DOE Joint Genome Institute"/>
            <consortium name="Mycorrhizal Genomics Consortium"/>
            <person name="Kohler A."/>
            <person name="Kuo A."/>
            <person name="Nagy L.G."/>
            <person name="Floudas D."/>
            <person name="Copeland A."/>
            <person name="Barry K.W."/>
            <person name="Cichocki N."/>
            <person name="Veneault-Fourrey C."/>
            <person name="LaButti K."/>
            <person name="Lindquist E.A."/>
            <person name="Lipzen A."/>
            <person name="Lundell T."/>
            <person name="Morin E."/>
            <person name="Murat C."/>
            <person name="Riley R."/>
            <person name="Ohm R."/>
            <person name="Sun H."/>
            <person name="Tunlid A."/>
            <person name="Henrissat B."/>
            <person name="Grigoriev I.V."/>
            <person name="Hibbett D.S."/>
            <person name="Martin F."/>
        </authorList>
    </citation>
    <scope>NUCLEOTIDE SEQUENCE [LARGE SCALE GENOMIC DNA]</scope>
    <source>
        <strain evidence="9">Marx 270</strain>
    </source>
</reference>
<dbReference type="HOGENOM" id="CLU_013615_8_2_1"/>
<feature type="signal peptide" evidence="6">
    <location>
        <begin position="1"/>
        <end position="19"/>
    </location>
</feature>
<evidence type="ECO:0000256" key="6">
    <source>
        <dbReference type="SAM" id="SignalP"/>
    </source>
</evidence>
<evidence type="ECO:0000313" key="9">
    <source>
        <dbReference type="Proteomes" id="UP000054217"/>
    </source>
</evidence>
<organism evidence="8 9">
    <name type="scientific">Pisolithus tinctorius Marx 270</name>
    <dbReference type="NCBI Taxonomy" id="870435"/>
    <lineage>
        <taxon>Eukaryota</taxon>
        <taxon>Fungi</taxon>
        <taxon>Dikarya</taxon>
        <taxon>Basidiomycota</taxon>
        <taxon>Agaricomycotina</taxon>
        <taxon>Agaricomycetes</taxon>
        <taxon>Agaricomycetidae</taxon>
        <taxon>Boletales</taxon>
        <taxon>Sclerodermatineae</taxon>
        <taxon>Pisolithaceae</taxon>
        <taxon>Pisolithus</taxon>
    </lineage>
</organism>
<dbReference type="FunFam" id="3.10.50.40:FF:000006">
    <property type="entry name" value="Peptidyl-prolyl cis-trans isomerase"/>
    <property type="match status" value="1"/>
</dbReference>
<dbReference type="InterPro" id="IPR001179">
    <property type="entry name" value="PPIase_FKBP_dom"/>
</dbReference>
<feature type="domain" description="PPIase FKBP-type" evidence="7">
    <location>
        <begin position="44"/>
        <end position="133"/>
    </location>
</feature>
<keyword evidence="3 5" id="KW-0697">Rotamase</keyword>
<dbReference type="PANTHER" id="PTHR45779:SF7">
    <property type="entry name" value="PEPTIDYLPROLYL ISOMERASE"/>
    <property type="match status" value="1"/>
</dbReference>
<dbReference type="AlphaFoldDB" id="A0A0C3PMF3"/>
<dbReference type="EC" id="5.2.1.8" evidence="2 5"/>
<dbReference type="Gene3D" id="3.10.50.40">
    <property type="match status" value="1"/>
</dbReference>
<dbReference type="InParanoid" id="A0A0C3PMF3"/>
<dbReference type="InterPro" id="IPR044609">
    <property type="entry name" value="FKBP2/11"/>
</dbReference>
<evidence type="ECO:0000256" key="5">
    <source>
        <dbReference type="PROSITE-ProRule" id="PRU00277"/>
    </source>
</evidence>
<protein>
    <recommendedName>
        <fullName evidence="2 5">peptidylprolyl isomerase</fullName>
        <ecNumber evidence="2 5">5.2.1.8</ecNumber>
    </recommendedName>
</protein>
<evidence type="ECO:0000313" key="8">
    <source>
        <dbReference type="EMBL" id="KIO09996.1"/>
    </source>
</evidence>
<sequence>MQVTRLWLSLLALLAFAFAKEQPSELGIETSYLPEKCTEKVRSGDAVRVHYTGTLFSSGEKFDSSHDRGEPLYFKLGVGQVIKGWDEGLQGMCVNEKRTLTIPSRLAYGSRGAGKAIPPNSALVFDVELVGVEPGKREEL</sequence>
<evidence type="ECO:0000256" key="4">
    <source>
        <dbReference type="ARBA" id="ARBA00023235"/>
    </source>
</evidence>
<dbReference type="OrthoDB" id="1902587at2759"/>
<comment type="catalytic activity">
    <reaction evidence="1 5">
        <text>[protein]-peptidylproline (omega=180) = [protein]-peptidylproline (omega=0)</text>
        <dbReference type="Rhea" id="RHEA:16237"/>
        <dbReference type="Rhea" id="RHEA-COMP:10747"/>
        <dbReference type="Rhea" id="RHEA-COMP:10748"/>
        <dbReference type="ChEBI" id="CHEBI:83833"/>
        <dbReference type="ChEBI" id="CHEBI:83834"/>
        <dbReference type="EC" id="5.2.1.8"/>
    </reaction>
</comment>
<feature type="chain" id="PRO_5002168039" description="peptidylprolyl isomerase" evidence="6">
    <location>
        <begin position="20"/>
        <end position="140"/>
    </location>
</feature>
<keyword evidence="6" id="KW-0732">Signal</keyword>
<accession>A0A0C3PMF3</accession>
<dbReference type="SUPFAM" id="SSF54534">
    <property type="entry name" value="FKBP-like"/>
    <property type="match status" value="1"/>
</dbReference>
<dbReference type="EMBL" id="KN831953">
    <property type="protein sequence ID" value="KIO09996.1"/>
    <property type="molecule type" value="Genomic_DNA"/>
</dbReference>
<dbReference type="InterPro" id="IPR046357">
    <property type="entry name" value="PPIase_dom_sf"/>
</dbReference>
<proteinExistence type="predicted"/>
<evidence type="ECO:0000256" key="1">
    <source>
        <dbReference type="ARBA" id="ARBA00000971"/>
    </source>
</evidence>
<dbReference type="GO" id="GO:0005783">
    <property type="term" value="C:endoplasmic reticulum"/>
    <property type="evidence" value="ECO:0007669"/>
    <property type="project" value="TreeGrafter"/>
</dbReference>
<evidence type="ECO:0000259" key="7">
    <source>
        <dbReference type="PROSITE" id="PS50059"/>
    </source>
</evidence>